<dbReference type="InterPro" id="IPR001810">
    <property type="entry name" value="F-box_dom"/>
</dbReference>
<dbReference type="SUPFAM" id="SSF81383">
    <property type="entry name" value="F-box domain"/>
    <property type="match status" value="1"/>
</dbReference>
<feature type="domain" description="F-box" evidence="2">
    <location>
        <begin position="1"/>
        <end position="45"/>
    </location>
</feature>
<proteinExistence type="predicted"/>
<evidence type="ECO:0000259" key="2">
    <source>
        <dbReference type="PROSITE" id="PS50181"/>
    </source>
</evidence>
<dbReference type="STRING" id="1754191.A0A1Y1VCG3"/>
<reference evidence="3 4" key="2">
    <citation type="submission" date="2016-08" db="EMBL/GenBank/DDBJ databases">
        <title>Pervasive Adenine N6-methylation of Active Genes in Fungi.</title>
        <authorList>
            <consortium name="DOE Joint Genome Institute"/>
            <person name="Mondo S.J."/>
            <person name="Dannebaum R.O."/>
            <person name="Kuo R.C."/>
            <person name="Labutti K."/>
            <person name="Haridas S."/>
            <person name="Kuo A."/>
            <person name="Salamov A."/>
            <person name="Ahrendt S.R."/>
            <person name="Lipzen A."/>
            <person name="Sullivan W."/>
            <person name="Andreopoulos W.B."/>
            <person name="Clum A."/>
            <person name="Lindquist E."/>
            <person name="Daum C."/>
            <person name="Ramamoorthy G.K."/>
            <person name="Gryganskyi A."/>
            <person name="Culley D."/>
            <person name="Magnuson J.K."/>
            <person name="James T.Y."/>
            <person name="O'Malley M.A."/>
            <person name="Stajich J.E."/>
            <person name="Spatafora J.W."/>
            <person name="Visel A."/>
            <person name="Grigoriev I.V."/>
        </authorList>
    </citation>
    <scope>NUCLEOTIDE SEQUENCE [LARGE SCALE GENOMIC DNA]</scope>
    <source>
        <strain evidence="4">finn</strain>
    </source>
</reference>
<dbReference type="PROSITE" id="PS50181">
    <property type="entry name" value="FBOX"/>
    <property type="match status" value="1"/>
</dbReference>
<organism evidence="3 4">
    <name type="scientific">Piromyces finnis</name>
    <dbReference type="NCBI Taxonomy" id="1754191"/>
    <lineage>
        <taxon>Eukaryota</taxon>
        <taxon>Fungi</taxon>
        <taxon>Fungi incertae sedis</taxon>
        <taxon>Chytridiomycota</taxon>
        <taxon>Chytridiomycota incertae sedis</taxon>
        <taxon>Neocallimastigomycetes</taxon>
        <taxon>Neocallimastigales</taxon>
        <taxon>Neocallimastigaceae</taxon>
        <taxon>Piromyces</taxon>
    </lineage>
</organism>
<dbReference type="Gene3D" id="3.80.10.10">
    <property type="entry name" value="Ribonuclease Inhibitor"/>
    <property type="match status" value="1"/>
</dbReference>
<name>A0A1Y1VCG3_9FUNG</name>
<feature type="region of interest" description="Disordered" evidence="1">
    <location>
        <begin position="156"/>
        <end position="175"/>
    </location>
</feature>
<protein>
    <recommendedName>
        <fullName evidence="2">F-box domain-containing protein</fullName>
    </recommendedName>
</protein>
<comment type="caution">
    <text evidence="3">The sequence shown here is derived from an EMBL/GenBank/DDBJ whole genome shotgun (WGS) entry which is preliminary data.</text>
</comment>
<gene>
    <name evidence="3" type="ORF">BCR36DRAFT_350438</name>
</gene>
<evidence type="ECO:0000313" key="3">
    <source>
        <dbReference type="EMBL" id="ORX52162.1"/>
    </source>
</evidence>
<dbReference type="InterPro" id="IPR032675">
    <property type="entry name" value="LRR_dom_sf"/>
</dbReference>
<dbReference type="OrthoDB" id="2149057at2759"/>
<dbReference type="Proteomes" id="UP000193719">
    <property type="component" value="Unassembled WGS sequence"/>
</dbReference>
<keyword evidence="4" id="KW-1185">Reference proteome</keyword>
<dbReference type="InterPro" id="IPR036047">
    <property type="entry name" value="F-box-like_dom_sf"/>
</dbReference>
<accession>A0A1Y1VCG3</accession>
<reference evidence="3 4" key="1">
    <citation type="submission" date="2016-08" db="EMBL/GenBank/DDBJ databases">
        <title>Genomes of anaerobic fungi encode conserved fungal cellulosomes for biomass hydrolysis.</title>
        <authorList>
            <consortium name="DOE Joint Genome Institute"/>
            <person name="Haitjema C.H."/>
            <person name="Gilmore S.P."/>
            <person name="Henske J.K."/>
            <person name="Solomon K.V."/>
            <person name="De Groot R."/>
            <person name="Kuo A."/>
            <person name="Mondo S.J."/>
            <person name="Salamov A.A."/>
            <person name="Labutti K."/>
            <person name="Zhao Z."/>
            <person name="Chiniquy J."/>
            <person name="Barry K."/>
            <person name="Brewer H.M."/>
            <person name="Purvine S.O."/>
            <person name="Wright A.T."/>
            <person name="Boxma B."/>
            <person name="Van Alen T."/>
            <person name="Hackstein J.H."/>
            <person name="Baker S.E."/>
            <person name="Grigoriev I.V."/>
            <person name="O'Malley M.A."/>
        </authorList>
    </citation>
    <scope>NUCLEOTIDE SEQUENCE [LARGE SCALE GENOMIC DNA]</scope>
    <source>
        <strain evidence="4">finn</strain>
    </source>
</reference>
<dbReference type="EMBL" id="MCFH01000016">
    <property type="protein sequence ID" value="ORX52162.1"/>
    <property type="molecule type" value="Genomic_DNA"/>
</dbReference>
<dbReference type="Pfam" id="PF12937">
    <property type="entry name" value="F-box-like"/>
    <property type="match status" value="1"/>
</dbReference>
<evidence type="ECO:0000313" key="4">
    <source>
        <dbReference type="Proteomes" id="UP000193719"/>
    </source>
</evidence>
<evidence type="ECO:0000256" key="1">
    <source>
        <dbReference type="SAM" id="MobiDB-lite"/>
    </source>
</evidence>
<sequence>MIPQVILPFVFQQLNDKELLKCSLVCKLWYTLTFDPLLSQKWKKVNFQEKVKKLTDRYTKDSISVISRLKNEEKMDWETIYKIVLKRGKNQIQYLKIWSCFNKQCFSMIINSNSLNNLITLDLRGTNFDISILCETYKYDDVKKITYNIEKNDKATEEKETTNDNVKRAINESSKNKENQEDYTLEKSSEYTYCILDYFSHLKYLFFYGCKNISVERIEKINKQWKDIQLDMKICHECNKISKICSDKKLKFDVTDIEKLSHCKICKKEYCDQCLPLWTCESCGGDPTCRDCRAHGLNCTTCNCDYCYTCNQPKKVLQCRYCNSMSCGQSTICQNLGYLYKACDKCDYYVCNKCKDDNENLVVCSGKNCTKSYCKTCINETHNNSLISFDKVEVEKRVRENNFALCSYCNNLYCNMCIDNISFYIGNKDLHYCIVLCKKCETYYKNQLINIFRTSQPNISNNNERNRDSITHTSSYADNLINMSSNILTNNTLLSPVDIYSFDQYIR</sequence>
<dbReference type="AlphaFoldDB" id="A0A1Y1VCG3"/>